<sequence>MMRKLLIFTFLNLLFFTAYSQSGCPGCAVSLPDTLGLDTIFLTAAPDGQAGVYYEGDVSFRLPKTTTPVAAVDPDIPSGLGISKITISGVSNVPPGLSWEASQMEFDTEEQTDGCVRFCGTPLQPGLYLVDVTITARVVIIDQTANVTIPILILPAESTTDGFNMINNSGCGAVAVTFENNVPSNGRAGYSYRWDFGNGNVSMEENPDFQLYDMPGNYPVSYQALIDTTGYFLTKVNVTTVGCNDLLGGRPDLKVNVINPDGVLFYVSDIVQNASTPVTFEMNIPLDTGNYVIAITDDDSGLGGADDQCGNVIFNRNTSGNLSDGSLALRLEILHPVDTVSSTDTVFVYDQPDPPLITEAGPSPLCIGDTVLLIASYSENIQWYRDSVPLLNATDDSLAIMVNGNYWVVYTSPDGCIAESEPLSLSFGELPESVLFVNDNNELSLFDPGILPASAEIRWYQDGVLLEGFAETTYCIDASATYTIEVVDLATGCSASYSQAMTYDPLYPNCVSPVVDRLPEGVTAVQLFPNPTRGPLRWSIQTDRALPVTVSLHTVTGQQLQEENWRLNAGEQTREWELSELPAGMYLIRIGAEGQSKSWRIVKY</sequence>
<dbReference type="EMBL" id="PDUD01000056">
    <property type="protein sequence ID" value="PHN01345.1"/>
    <property type="molecule type" value="Genomic_DNA"/>
</dbReference>
<feature type="signal peptide" evidence="1">
    <location>
        <begin position="1"/>
        <end position="20"/>
    </location>
</feature>
<protein>
    <recommendedName>
        <fullName evidence="2">PKD domain-containing protein</fullName>
    </recommendedName>
</protein>
<organism evidence="3 4">
    <name type="scientific">Flavilitoribacter nigricans (strain ATCC 23147 / DSM 23189 / NBRC 102662 / NCIMB 1420 / SS-2)</name>
    <name type="common">Lewinella nigricans</name>
    <dbReference type="NCBI Taxonomy" id="1122177"/>
    <lineage>
        <taxon>Bacteria</taxon>
        <taxon>Pseudomonadati</taxon>
        <taxon>Bacteroidota</taxon>
        <taxon>Saprospiria</taxon>
        <taxon>Saprospirales</taxon>
        <taxon>Lewinellaceae</taxon>
        <taxon>Flavilitoribacter</taxon>
    </lineage>
</organism>
<dbReference type="InterPro" id="IPR035986">
    <property type="entry name" value="PKD_dom_sf"/>
</dbReference>
<keyword evidence="1" id="KW-0732">Signal</keyword>
<dbReference type="Proteomes" id="UP000223913">
    <property type="component" value="Unassembled WGS sequence"/>
</dbReference>
<feature type="domain" description="PKD" evidence="2">
    <location>
        <begin position="161"/>
        <end position="224"/>
    </location>
</feature>
<keyword evidence="4" id="KW-1185">Reference proteome</keyword>
<gene>
    <name evidence="3" type="ORF">CRP01_37405</name>
</gene>
<dbReference type="PROSITE" id="PS50093">
    <property type="entry name" value="PKD"/>
    <property type="match status" value="1"/>
</dbReference>
<dbReference type="InterPro" id="IPR026444">
    <property type="entry name" value="Secre_tail"/>
</dbReference>
<dbReference type="CDD" id="cd00146">
    <property type="entry name" value="PKD"/>
    <property type="match status" value="1"/>
</dbReference>
<evidence type="ECO:0000313" key="4">
    <source>
        <dbReference type="Proteomes" id="UP000223913"/>
    </source>
</evidence>
<name>A0A2D0MYL6_FLAN2</name>
<evidence type="ECO:0000259" key="2">
    <source>
        <dbReference type="PROSITE" id="PS50093"/>
    </source>
</evidence>
<dbReference type="SUPFAM" id="SSF49299">
    <property type="entry name" value="PKD domain"/>
    <property type="match status" value="1"/>
</dbReference>
<comment type="caution">
    <text evidence="3">The sequence shown here is derived from an EMBL/GenBank/DDBJ whole genome shotgun (WGS) entry which is preliminary data.</text>
</comment>
<dbReference type="NCBIfam" id="TIGR04183">
    <property type="entry name" value="Por_Secre_tail"/>
    <property type="match status" value="1"/>
</dbReference>
<proteinExistence type="predicted"/>
<evidence type="ECO:0000313" key="3">
    <source>
        <dbReference type="EMBL" id="PHN01345.1"/>
    </source>
</evidence>
<feature type="chain" id="PRO_5012429170" description="PKD domain-containing protein" evidence="1">
    <location>
        <begin position="21"/>
        <end position="604"/>
    </location>
</feature>
<dbReference type="RefSeq" id="WP_099155214.1">
    <property type="nucleotide sequence ID" value="NZ_PDUD01000056.1"/>
</dbReference>
<dbReference type="AlphaFoldDB" id="A0A2D0MYL6"/>
<evidence type="ECO:0000256" key="1">
    <source>
        <dbReference type="SAM" id="SignalP"/>
    </source>
</evidence>
<reference evidence="3 4" key="1">
    <citation type="submission" date="2017-10" db="EMBL/GenBank/DDBJ databases">
        <title>The draft genome sequence of Lewinella nigricans NBRC 102662.</title>
        <authorList>
            <person name="Wang K."/>
        </authorList>
    </citation>
    <scope>NUCLEOTIDE SEQUENCE [LARGE SCALE GENOMIC DNA]</scope>
    <source>
        <strain evidence="3 4">NBRC 102662</strain>
    </source>
</reference>
<dbReference type="Gene3D" id="2.60.40.10">
    <property type="entry name" value="Immunoglobulins"/>
    <property type="match status" value="1"/>
</dbReference>
<dbReference type="OrthoDB" id="1335946at2"/>
<accession>A0A2D0MYL6</accession>
<dbReference type="InterPro" id="IPR000601">
    <property type="entry name" value="PKD_dom"/>
</dbReference>
<dbReference type="InterPro" id="IPR013783">
    <property type="entry name" value="Ig-like_fold"/>
</dbReference>